<dbReference type="GO" id="GO:0004520">
    <property type="term" value="F:DNA endonuclease activity"/>
    <property type="evidence" value="ECO:0007669"/>
    <property type="project" value="InterPro"/>
</dbReference>
<keyword evidence="10" id="KW-0233">DNA recombination</keyword>
<name>A0A268EH19_9BACL</name>
<evidence type="ECO:0000256" key="8">
    <source>
        <dbReference type="ARBA" id="ARBA00022842"/>
    </source>
</evidence>
<evidence type="ECO:0000256" key="10">
    <source>
        <dbReference type="ARBA" id="ARBA00023172"/>
    </source>
</evidence>
<dbReference type="Proteomes" id="UP000215596">
    <property type="component" value="Unassembled WGS sequence"/>
</dbReference>
<evidence type="ECO:0000313" key="13">
    <source>
        <dbReference type="Proteomes" id="UP000215596"/>
    </source>
</evidence>
<comment type="similarity">
    <text evidence="1">Belongs to the RuvC family.</text>
</comment>
<dbReference type="RefSeq" id="WP_095267615.1">
    <property type="nucleotide sequence ID" value="NZ_NPBY01000079.1"/>
</dbReference>
<comment type="caution">
    <text evidence="12">The sequence shown here is derived from an EMBL/GenBank/DDBJ whole genome shotgun (WGS) entry which is preliminary data.</text>
</comment>
<evidence type="ECO:0008006" key="14">
    <source>
        <dbReference type="Google" id="ProtNLM"/>
    </source>
</evidence>
<dbReference type="Gene3D" id="3.30.420.10">
    <property type="entry name" value="Ribonuclease H-like superfamily/Ribonuclease H"/>
    <property type="match status" value="1"/>
</dbReference>
<keyword evidence="3" id="KW-0540">Nuclease</keyword>
<evidence type="ECO:0000256" key="6">
    <source>
        <dbReference type="ARBA" id="ARBA00022763"/>
    </source>
</evidence>
<dbReference type="EMBL" id="NPBY01000079">
    <property type="protein sequence ID" value="PAD72416.1"/>
    <property type="molecule type" value="Genomic_DNA"/>
</dbReference>
<keyword evidence="9" id="KW-0238">DNA-binding</keyword>
<keyword evidence="2" id="KW-0963">Cytoplasm</keyword>
<evidence type="ECO:0000256" key="2">
    <source>
        <dbReference type="ARBA" id="ARBA00022490"/>
    </source>
</evidence>
<dbReference type="GO" id="GO:0003677">
    <property type="term" value="F:DNA binding"/>
    <property type="evidence" value="ECO:0007669"/>
    <property type="project" value="UniProtKB-KW"/>
</dbReference>
<dbReference type="GO" id="GO:0006281">
    <property type="term" value="P:DNA repair"/>
    <property type="evidence" value="ECO:0007669"/>
    <property type="project" value="UniProtKB-KW"/>
</dbReference>
<dbReference type="InterPro" id="IPR036397">
    <property type="entry name" value="RNaseH_sf"/>
</dbReference>
<dbReference type="GO" id="GO:0006310">
    <property type="term" value="P:DNA recombination"/>
    <property type="evidence" value="ECO:0007669"/>
    <property type="project" value="UniProtKB-KW"/>
</dbReference>
<keyword evidence="4" id="KW-0479">Metal-binding</keyword>
<evidence type="ECO:0000313" key="12">
    <source>
        <dbReference type="EMBL" id="PAD72416.1"/>
    </source>
</evidence>
<evidence type="ECO:0000256" key="4">
    <source>
        <dbReference type="ARBA" id="ARBA00022723"/>
    </source>
</evidence>
<dbReference type="InterPro" id="IPR002176">
    <property type="entry name" value="X-over_junc_endoDNase_RuvC"/>
</dbReference>
<dbReference type="PRINTS" id="PR00696">
    <property type="entry name" value="RSOLVASERUVC"/>
</dbReference>
<evidence type="ECO:0000256" key="5">
    <source>
        <dbReference type="ARBA" id="ARBA00022759"/>
    </source>
</evidence>
<keyword evidence="5" id="KW-0255">Endonuclease</keyword>
<dbReference type="AlphaFoldDB" id="A0A268EH19"/>
<sequence length="180" mass="19599">MAKTTRSKEPPQLHAGLDLSLTSPGFAVIEVRNRQAHLIATSNVKTVADEAQPLRYEVIEAHALLFFRKHSGLTTIVREIWPPSRNFAQNDKVHGAWSAVDRALSRLGLEVTVNLAPPTVKKTLCGSGSADKKEVAAAVRRICRLPDDYKFATDDESDAAAIVLAHLIRENLIDGGNVNG</sequence>
<keyword evidence="7" id="KW-0378">Hydrolase</keyword>
<evidence type="ECO:0000256" key="1">
    <source>
        <dbReference type="ARBA" id="ARBA00009518"/>
    </source>
</evidence>
<protein>
    <recommendedName>
        <fullName evidence="14">Holliday junction nuclease RuvC</fullName>
    </recommendedName>
</protein>
<evidence type="ECO:0000256" key="11">
    <source>
        <dbReference type="ARBA" id="ARBA00023204"/>
    </source>
</evidence>
<keyword evidence="6" id="KW-0227">DNA damage</keyword>
<keyword evidence="8" id="KW-0460">Magnesium</keyword>
<evidence type="ECO:0000256" key="3">
    <source>
        <dbReference type="ARBA" id="ARBA00022722"/>
    </source>
</evidence>
<dbReference type="Pfam" id="PF02075">
    <property type="entry name" value="RuvC"/>
    <property type="match status" value="1"/>
</dbReference>
<accession>A0A268EH19</accession>
<dbReference type="SUPFAM" id="SSF53098">
    <property type="entry name" value="Ribonuclease H-like"/>
    <property type="match status" value="1"/>
</dbReference>
<organism evidence="12 13">
    <name type="scientific">Paenibacillus campinasensis</name>
    <dbReference type="NCBI Taxonomy" id="66347"/>
    <lineage>
        <taxon>Bacteria</taxon>
        <taxon>Bacillati</taxon>
        <taxon>Bacillota</taxon>
        <taxon>Bacilli</taxon>
        <taxon>Bacillales</taxon>
        <taxon>Paenibacillaceae</taxon>
        <taxon>Paenibacillus</taxon>
    </lineage>
</organism>
<reference evidence="12 13" key="1">
    <citation type="submission" date="2017-07" db="EMBL/GenBank/DDBJ databases">
        <title>Isolation and whole genome analysis of endospore-forming bacteria from heroin.</title>
        <authorList>
            <person name="Kalinowski J."/>
            <person name="Ahrens B."/>
            <person name="Al-Dilaimi A."/>
            <person name="Winkler A."/>
            <person name="Wibberg D."/>
            <person name="Schleenbecker U."/>
            <person name="Ruckert C."/>
            <person name="Wolfel R."/>
            <person name="Grass G."/>
        </authorList>
    </citation>
    <scope>NUCLEOTIDE SEQUENCE [LARGE SCALE GENOMIC DNA]</scope>
    <source>
        <strain evidence="12 13">7537-G1</strain>
    </source>
</reference>
<dbReference type="PANTHER" id="PTHR30194">
    <property type="entry name" value="CROSSOVER JUNCTION ENDODEOXYRIBONUCLEASE RUVC"/>
    <property type="match status" value="1"/>
</dbReference>
<dbReference type="InterPro" id="IPR012337">
    <property type="entry name" value="RNaseH-like_sf"/>
</dbReference>
<proteinExistence type="inferred from homology"/>
<dbReference type="OrthoDB" id="2938977at2"/>
<dbReference type="GO" id="GO:0016787">
    <property type="term" value="F:hydrolase activity"/>
    <property type="evidence" value="ECO:0007669"/>
    <property type="project" value="UniProtKB-KW"/>
</dbReference>
<dbReference type="PANTHER" id="PTHR30194:SF3">
    <property type="entry name" value="CROSSOVER JUNCTION ENDODEOXYRIBONUCLEASE RUVC"/>
    <property type="match status" value="1"/>
</dbReference>
<gene>
    <name evidence="12" type="ORF">CHH67_22510</name>
</gene>
<evidence type="ECO:0000256" key="7">
    <source>
        <dbReference type="ARBA" id="ARBA00022801"/>
    </source>
</evidence>
<keyword evidence="11" id="KW-0234">DNA repair</keyword>
<dbReference type="GO" id="GO:0046872">
    <property type="term" value="F:metal ion binding"/>
    <property type="evidence" value="ECO:0007669"/>
    <property type="project" value="UniProtKB-KW"/>
</dbReference>
<evidence type="ECO:0000256" key="9">
    <source>
        <dbReference type="ARBA" id="ARBA00023125"/>
    </source>
</evidence>